<dbReference type="NCBIfam" id="TIGR03370">
    <property type="entry name" value="VPLPA-CTERM"/>
    <property type="match status" value="1"/>
</dbReference>
<protein>
    <recommendedName>
        <fullName evidence="5">PEP-CTERM protein-sorting domain-containing protein</fullName>
    </recommendedName>
</protein>
<proteinExistence type="predicted"/>
<organism evidence="3 4">
    <name type="scientific">Oceanicoccus sagamiensis</name>
    <dbReference type="NCBI Taxonomy" id="716816"/>
    <lineage>
        <taxon>Bacteria</taxon>
        <taxon>Pseudomonadati</taxon>
        <taxon>Pseudomonadota</taxon>
        <taxon>Gammaproteobacteria</taxon>
        <taxon>Cellvibrionales</taxon>
        <taxon>Spongiibacteraceae</taxon>
        <taxon>Oceanicoccus</taxon>
    </lineage>
</organism>
<sequence>MNYLRFLAGMNAGLPLIILLCLPSASVQAAITSYTLTSTNAYIRERDDLLTGLALVIDTRTSISGQLTVDTVSGELIAAALTLSDYSETYDWNPLSLPWLSDGSATLHYTGETQHITGGVFGSVQGTVISYNGANAWSGASTEGMVRCIAFSGALGESLCDNATINRWGSFDVELAFSADYSMASINTWWIDSDSLTANTHQLHMLAVAEVPVPAAAWMMLSALLGLAAVAKKKT</sequence>
<name>A0A1X9N804_9GAMM</name>
<dbReference type="STRING" id="716816.BST96_03395"/>
<keyword evidence="1" id="KW-0812">Transmembrane</keyword>
<evidence type="ECO:0008006" key="5">
    <source>
        <dbReference type="Google" id="ProtNLM"/>
    </source>
</evidence>
<dbReference type="Proteomes" id="UP000193450">
    <property type="component" value="Chromosome"/>
</dbReference>
<feature type="chain" id="PRO_5013253977" description="PEP-CTERM protein-sorting domain-containing protein" evidence="2">
    <location>
        <begin position="30"/>
        <end position="235"/>
    </location>
</feature>
<accession>A0A1X9N804</accession>
<keyword evidence="2" id="KW-0732">Signal</keyword>
<keyword evidence="1" id="KW-1133">Transmembrane helix</keyword>
<dbReference type="KEGG" id="osg:BST96_03395"/>
<dbReference type="AlphaFoldDB" id="A0A1X9N804"/>
<dbReference type="EMBL" id="CP019343">
    <property type="protein sequence ID" value="ARN73234.1"/>
    <property type="molecule type" value="Genomic_DNA"/>
</dbReference>
<dbReference type="RefSeq" id="WP_085757343.1">
    <property type="nucleotide sequence ID" value="NZ_CP019343.1"/>
</dbReference>
<evidence type="ECO:0000313" key="3">
    <source>
        <dbReference type="EMBL" id="ARN73234.1"/>
    </source>
</evidence>
<keyword evidence="4" id="KW-1185">Reference proteome</keyword>
<feature type="transmembrane region" description="Helical" evidence="1">
    <location>
        <begin position="211"/>
        <end position="231"/>
    </location>
</feature>
<keyword evidence="1" id="KW-0472">Membrane</keyword>
<reference evidence="3 4" key="1">
    <citation type="submission" date="2016-11" db="EMBL/GenBank/DDBJ databases">
        <title>Trade-off between light-utilization and light-protection in marine flavobacteria.</title>
        <authorList>
            <person name="Kumagai Y."/>
        </authorList>
    </citation>
    <scope>NUCLEOTIDE SEQUENCE [LARGE SCALE GENOMIC DNA]</scope>
    <source>
        <strain evidence="3 4">NBRC 107125</strain>
    </source>
</reference>
<gene>
    <name evidence="3" type="ORF">BST96_03395</name>
</gene>
<evidence type="ECO:0000256" key="2">
    <source>
        <dbReference type="SAM" id="SignalP"/>
    </source>
</evidence>
<evidence type="ECO:0000313" key="4">
    <source>
        <dbReference type="Proteomes" id="UP000193450"/>
    </source>
</evidence>
<feature type="signal peptide" evidence="2">
    <location>
        <begin position="1"/>
        <end position="29"/>
    </location>
</feature>
<evidence type="ECO:0000256" key="1">
    <source>
        <dbReference type="SAM" id="Phobius"/>
    </source>
</evidence>
<dbReference type="InterPro" id="IPR022472">
    <property type="entry name" value="VPLPA-CTERM"/>
</dbReference>